<dbReference type="InterPro" id="IPR000515">
    <property type="entry name" value="MetI-like"/>
</dbReference>
<keyword evidence="6 7" id="KW-0472">Membrane</keyword>
<dbReference type="EMBL" id="CP041636">
    <property type="protein sequence ID" value="QDO96011.1"/>
    <property type="molecule type" value="Genomic_DNA"/>
</dbReference>
<organism evidence="9 10">
    <name type="scientific">Ferrovibrio terrae</name>
    <dbReference type="NCBI Taxonomy" id="2594003"/>
    <lineage>
        <taxon>Bacteria</taxon>
        <taxon>Pseudomonadati</taxon>
        <taxon>Pseudomonadota</taxon>
        <taxon>Alphaproteobacteria</taxon>
        <taxon>Rhodospirillales</taxon>
        <taxon>Rhodospirillaceae</taxon>
        <taxon>Ferrovibrio</taxon>
    </lineage>
</organism>
<evidence type="ECO:0000256" key="7">
    <source>
        <dbReference type="RuleBase" id="RU363032"/>
    </source>
</evidence>
<evidence type="ECO:0000256" key="2">
    <source>
        <dbReference type="ARBA" id="ARBA00022448"/>
    </source>
</evidence>
<gene>
    <name evidence="9" type="ORF">FNB15_01385</name>
</gene>
<protein>
    <submittedName>
        <fullName evidence="9">Sugar ABC transporter permease</fullName>
    </submittedName>
</protein>
<accession>A0A516GWU0</accession>
<evidence type="ECO:0000259" key="8">
    <source>
        <dbReference type="PROSITE" id="PS50928"/>
    </source>
</evidence>
<evidence type="ECO:0000256" key="5">
    <source>
        <dbReference type="ARBA" id="ARBA00022989"/>
    </source>
</evidence>
<evidence type="ECO:0000256" key="1">
    <source>
        <dbReference type="ARBA" id="ARBA00004651"/>
    </source>
</evidence>
<dbReference type="Pfam" id="PF00528">
    <property type="entry name" value="BPD_transp_1"/>
    <property type="match status" value="1"/>
</dbReference>
<feature type="transmembrane region" description="Helical" evidence="7">
    <location>
        <begin position="103"/>
        <end position="127"/>
    </location>
</feature>
<proteinExistence type="inferred from homology"/>
<dbReference type="InterPro" id="IPR051393">
    <property type="entry name" value="ABC_transporter_permease"/>
</dbReference>
<evidence type="ECO:0000256" key="4">
    <source>
        <dbReference type="ARBA" id="ARBA00022692"/>
    </source>
</evidence>
<dbReference type="RefSeq" id="WP_144066992.1">
    <property type="nucleotide sequence ID" value="NZ_CP041636.1"/>
</dbReference>
<sequence length="291" mass="32899">MVSLAQDVAPSRRSGRMSAEATWGLIMLIPYIAIFLTFVLYPVGYGLYLGTEIKAYRRIFDDPIFLRTLANTVIFLGLAVNIKLMLALLLSGFFVHERRWIRWLSFIFILPWAIPSIPTILSFRWMLNAEWGMINSLIFQFTFQDGPGWLLDRVYGLGSIITIHIWKYLPFWTLILVAARLTISKDLYESADVDGASGLQKFLYITFPGVRNMYITSTLLSTIWTLGDFNSIYLLTGGGPADSTQVLATLGIRYAFGMSEVRSGVATIIVALPFMVPIVVLMVKRLRGEDR</sequence>
<comment type="subcellular location">
    <subcellularLocation>
        <location evidence="1 7">Cell membrane</location>
        <topology evidence="1 7">Multi-pass membrane protein</topology>
    </subcellularLocation>
</comment>
<dbReference type="CDD" id="cd06261">
    <property type="entry name" value="TM_PBP2"/>
    <property type="match status" value="1"/>
</dbReference>
<evidence type="ECO:0000256" key="6">
    <source>
        <dbReference type="ARBA" id="ARBA00023136"/>
    </source>
</evidence>
<dbReference type="OrthoDB" id="9805778at2"/>
<feature type="domain" description="ABC transmembrane type-1" evidence="8">
    <location>
        <begin position="65"/>
        <end position="287"/>
    </location>
</feature>
<evidence type="ECO:0000256" key="3">
    <source>
        <dbReference type="ARBA" id="ARBA00022475"/>
    </source>
</evidence>
<dbReference type="KEGG" id="fer:FNB15_01385"/>
<dbReference type="Gene3D" id="1.10.3720.10">
    <property type="entry name" value="MetI-like"/>
    <property type="match status" value="1"/>
</dbReference>
<reference evidence="9 10" key="1">
    <citation type="submission" date="2019-07" db="EMBL/GenBank/DDBJ databases">
        <title>Genome sequencing for Ferrovibrio sp. K5.</title>
        <authorList>
            <person name="Park S.-J."/>
        </authorList>
    </citation>
    <scope>NUCLEOTIDE SEQUENCE [LARGE SCALE GENOMIC DNA]</scope>
    <source>
        <strain evidence="9 10">K5</strain>
    </source>
</reference>
<comment type="similarity">
    <text evidence="7">Belongs to the binding-protein-dependent transport system permease family.</text>
</comment>
<keyword evidence="4 7" id="KW-0812">Transmembrane</keyword>
<dbReference type="Proteomes" id="UP000317496">
    <property type="component" value="Chromosome"/>
</dbReference>
<feature type="transmembrane region" description="Helical" evidence="7">
    <location>
        <begin position="64"/>
        <end position="91"/>
    </location>
</feature>
<dbReference type="AlphaFoldDB" id="A0A516GWU0"/>
<evidence type="ECO:0000313" key="9">
    <source>
        <dbReference type="EMBL" id="QDO96011.1"/>
    </source>
</evidence>
<keyword evidence="10" id="KW-1185">Reference proteome</keyword>
<keyword evidence="3" id="KW-1003">Cell membrane</keyword>
<dbReference type="PANTHER" id="PTHR30193:SF37">
    <property type="entry name" value="INNER MEMBRANE ABC TRANSPORTER PERMEASE PROTEIN YCJO"/>
    <property type="match status" value="1"/>
</dbReference>
<feature type="transmembrane region" description="Helical" evidence="7">
    <location>
        <begin position="154"/>
        <end position="181"/>
    </location>
</feature>
<keyword evidence="2 7" id="KW-0813">Transport</keyword>
<dbReference type="GO" id="GO:0005886">
    <property type="term" value="C:plasma membrane"/>
    <property type="evidence" value="ECO:0007669"/>
    <property type="project" value="UniProtKB-SubCell"/>
</dbReference>
<feature type="transmembrane region" description="Helical" evidence="7">
    <location>
        <begin position="21"/>
        <end position="44"/>
    </location>
</feature>
<dbReference type="SUPFAM" id="SSF161098">
    <property type="entry name" value="MetI-like"/>
    <property type="match status" value="1"/>
</dbReference>
<name>A0A516GWU0_9PROT</name>
<dbReference type="PROSITE" id="PS50928">
    <property type="entry name" value="ABC_TM1"/>
    <property type="match status" value="1"/>
</dbReference>
<dbReference type="InterPro" id="IPR035906">
    <property type="entry name" value="MetI-like_sf"/>
</dbReference>
<evidence type="ECO:0000313" key="10">
    <source>
        <dbReference type="Proteomes" id="UP000317496"/>
    </source>
</evidence>
<dbReference type="PANTHER" id="PTHR30193">
    <property type="entry name" value="ABC TRANSPORTER PERMEASE PROTEIN"/>
    <property type="match status" value="1"/>
</dbReference>
<feature type="transmembrane region" description="Helical" evidence="7">
    <location>
        <begin position="264"/>
        <end position="283"/>
    </location>
</feature>
<dbReference type="GO" id="GO:0055085">
    <property type="term" value="P:transmembrane transport"/>
    <property type="evidence" value="ECO:0007669"/>
    <property type="project" value="InterPro"/>
</dbReference>
<keyword evidence="5 7" id="KW-1133">Transmembrane helix</keyword>